<dbReference type="Gene3D" id="1.10.3470.10">
    <property type="entry name" value="ABC transporter involved in vitamin B12 uptake, BtuC"/>
    <property type="match status" value="1"/>
</dbReference>
<dbReference type="STRING" id="134849.SAMN05443668_1011082"/>
<feature type="transmembrane region" description="Helical" evidence="8">
    <location>
        <begin position="200"/>
        <end position="221"/>
    </location>
</feature>
<keyword evidence="6 8" id="KW-1133">Transmembrane helix</keyword>
<dbReference type="GO" id="GO:0005886">
    <property type="term" value="C:plasma membrane"/>
    <property type="evidence" value="ECO:0007669"/>
    <property type="project" value="UniProtKB-SubCell"/>
</dbReference>
<keyword evidence="4" id="KW-1003">Cell membrane</keyword>
<comment type="similarity">
    <text evidence="2">Belongs to the binding-protein-dependent transport system permease family. FecCD subfamily.</text>
</comment>
<dbReference type="GO" id="GO:0033214">
    <property type="term" value="P:siderophore-iron import into cell"/>
    <property type="evidence" value="ECO:0007669"/>
    <property type="project" value="TreeGrafter"/>
</dbReference>
<dbReference type="EMBL" id="FRCS01000001">
    <property type="protein sequence ID" value="SHM63181.1"/>
    <property type="molecule type" value="Genomic_DNA"/>
</dbReference>
<comment type="subcellular location">
    <subcellularLocation>
        <location evidence="1">Cell membrane</location>
        <topology evidence="1">Multi-pass membrane protein</topology>
    </subcellularLocation>
</comment>
<evidence type="ECO:0000256" key="3">
    <source>
        <dbReference type="ARBA" id="ARBA00022448"/>
    </source>
</evidence>
<protein>
    <submittedName>
        <fullName evidence="9">Iron complex transport system permease protein</fullName>
    </submittedName>
</protein>
<keyword evidence="5 8" id="KW-0812">Transmembrane</keyword>
<dbReference type="CDD" id="cd06550">
    <property type="entry name" value="TM_ABC_iron-siderophores_like"/>
    <property type="match status" value="1"/>
</dbReference>
<dbReference type="AlphaFoldDB" id="A0A1M7KCZ9"/>
<keyword evidence="3" id="KW-0813">Transport</keyword>
<evidence type="ECO:0000256" key="1">
    <source>
        <dbReference type="ARBA" id="ARBA00004651"/>
    </source>
</evidence>
<dbReference type="PANTHER" id="PTHR30472:SF24">
    <property type="entry name" value="FERRIC ENTEROBACTIN TRANSPORT SYSTEM PERMEASE PROTEIN FEPG"/>
    <property type="match status" value="1"/>
</dbReference>
<evidence type="ECO:0000256" key="5">
    <source>
        <dbReference type="ARBA" id="ARBA00022692"/>
    </source>
</evidence>
<feature type="transmembrane region" description="Helical" evidence="8">
    <location>
        <begin position="114"/>
        <end position="147"/>
    </location>
</feature>
<evidence type="ECO:0000313" key="10">
    <source>
        <dbReference type="Proteomes" id="UP000184440"/>
    </source>
</evidence>
<evidence type="ECO:0000256" key="7">
    <source>
        <dbReference type="ARBA" id="ARBA00023136"/>
    </source>
</evidence>
<proteinExistence type="inferred from homology"/>
<dbReference type="InterPro" id="IPR000522">
    <property type="entry name" value="ABC_transptr_permease_BtuC"/>
</dbReference>
<feature type="transmembrane region" description="Helical" evidence="8">
    <location>
        <begin position="247"/>
        <end position="269"/>
    </location>
</feature>
<evidence type="ECO:0000313" key="9">
    <source>
        <dbReference type="EMBL" id="SHM63181.1"/>
    </source>
</evidence>
<evidence type="ECO:0000256" key="8">
    <source>
        <dbReference type="SAM" id="Phobius"/>
    </source>
</evidence>
<feature type="transmembrane region" description="Helical" evidence="8">
    <location>
        <begin position="289"/>
        <end position="307"/>
    </location>
</feature>
<dbReference type="InterPro" id="IPR037294">
    <property type="entry name" value="ABC_BtuC-like"/>
</dbReference>
<feature type="transmembrane region" description="Helical" evidence="8">
    <location>
        <begin position="159"/>
        <end position="180"/>
    </location>
</feature>
<reference evidence="9 10" key="1">
    <citation type="submission" date="2016-11" db="EMBL/GenBank/DDBJ databases">
        <authorList>
            <person name="Jaros S."/>
            <person name="Januszkiewicz K."/>
            <person name="Wedrychowicz H."/>
        </authorList>
    </citation>
    <scope>NUCLEOTIDE SEQUENCE [LARGE SCALE GENOMIC DNA]</scope>
    <source>
        <strain evidence="9 10">DSM 46144</strain>
    </source>
</reference>
<dbReference type="GO" id="GO:0022857">
    <property type="term" value="F:transmembrane transporter activity"/>
    <property type="evidence" value="ECO:0007669"/>
    <property type="project" value="InterPro"/>
</dbReference>
<dbReference type="Proteomes" id="UP000184440">
    <property type="component" value="Unassembled WGS sequence"/>
</dbReference>
<dbReference type="RefSeq" id="WP_218617305.1">
    <property type="nucleotide sequence ID" value="NZ_FRCS01000001.1"/>
</dbReference>
<dbReference type="PANTHER" id="PTHR30472">
    <property type="entry name" value="FERRIC ENTEROBACTIN TRANSPORT SYSTEM PERMEASE PROTEIN"/>
    <property type="match status" value="1"/>
</dbReference>
<feature type="transmembrane region" description="Helical" evidence="8">
    <location>
        <begin position="74"/>
        <end position="94"/>
    </location>
</feature>
<evidence type="ECO:0000256" key="4">
    <source>
        <dbReference type="ARBA" id="ARBA00022475"/>
    </source>
</evidence>
<evidence type="ECO:0000256" key="6">
    <source>
        <dbReference type="ARBA" id="ARBA00022989"/>
    </source>
</evidence>
<keyword evidence="10" id="KW-1185">Reference proteome</keyword>
<evidence type="ECO:0000256" key="2">
    <source>
        <dbReference type="ARBA" id="ARBA00007935"/>
    </source>
</evidence>
<name>A0A1M7KCZ9_9ACTN</name>
<accession>A0A1M7KCZ9</accession>
<organism evidence="9 10">
    <name type="scientific">Cryptosporangium aurantiacum</name>
    <dbReference type="NCBI Taxonomy" id="134849"/>
    <lineage>
        <taxon>Bacteria</taxon>
        <taxon>Bacillati</taxon>
        <taxon>Actinomycetota</taxon>
        <taxon>Actinomycetes</taxon>
        <taxon>Cryptosporangiales</taxon>
        <taxon>Cryptosporangiaceae</taxon>
        <taxon>Cryptosporangium</taxon>
    </lineage>
</organism>
<feature type="transmembrane region" description="Helical" evidence="8">
    <location>
        <begin position="316"/>
        <end position="335"/>
    </location>
</feature>
<feature type="transmembrane region" description="Helical" evidence="8">
    <location>
        <begin position="20"/>
        <end position="38"/>
    </location>
</feature>
<dbReference type="SUPFAM" id="SSF81345">
    <property type="entry name" value="ABC transporter involved in vitamin B12 uptake, BtuC"/>
    <property type="match status" value="1"/>
</dbReference>
<sequence>MTATVVRRGAVSLRFRNRSLVVGAVLTVLALATAAVSLTSGDFPVPLADVLRSLVGLGDPATDVIVLELRLPRVLVALLVGLALGAAGATFQSLTRNPLGSPDFVGLTVGSSTGALLVILLIGASGLAVSVGAIVGCVATSVAVYLLAFRRGTQPFRLVLMGIGVSALLEAVNSFLILRARLADAIAAQVWIIGSVSERTFTEVVIVGVAVVAVLPVLLYFSRHLSMLNLGDDTAILHGVRLEPSRAVLAGGAVVLAAAATAAAGPVGFVALAAPHLASRLTRAPGPNILPAALMGALLMISGDWIAQRLLPDRDLPVGVVTAAVGGTYLTWLLAREWRRGRVMG</sequence>
<gene>
    <name evidence="9" type="ORF">SAMN05443668_1011082</name>
</gene>
<dbReference type="Pfam" id="PF01032">
    <property type="entry name" value="FecCD"/>
    <property type="match status" value="1"/>
</dbReference>
<keyword evidence="7 8" id="KW-0472">Membrane</keyword>